<comment type="cofactor">
    <cofactor evidence="1">
        <name>Mg(2+)</name>
        <dbReference type="ChEBI" id="CHEBI:18420"/>
    </cofactor>
</comment>
<dbReference type="AlphaFoldDB" id="A0A1B7X3P3"/>
<dbReference type="InterPro" id="IPR011856">
    <property type="entry name" value="tRNA_endonuc-like_dom_sf"/>
</dbReference>
<evidence type="ECO:0000256" key="1">
    <source>
        <dbReference type="ARBA" id="ARBA00001946"/>
    </source>
</evidence>
<keyword evidence="3" id="KW-0378">Hydrolase</keyword>
<comment type="caution">
    <text evidence="5">The sequence shown here is derived from an EMBL/GenBank/DDBJ whole genome shotgun (WGS) entry which is preliminary data.</text>
</comment>
<dbReference type="GO" id="GO:0003676">
    <property type="term" value="F:nucleic acid binding"/>
    <property type="evidence" value="ECO:0007669"/>
    <property type="project" value="InterPro"/>
</dbReference>
<name>A0A1B7X3P3_APHFL</name>
<dbReference type="Gene3D" id="3.40.1350.10">
    <property type="match status" value="1"/>
</dbReference>
<sequence>MTYKTASDLTKMMLEYLDNLGYEVWRNNNLAVKGRSFIGKKGLPDIIGYHKNYGQFIACEIKAIGDRLSVSQMGFLTHLGMCGGTSIVCQQVSDGSINLTIFTDNGQSKISIWHEYEGEFREA</sequence>
<dbReference type="Pfam" id="PF08774">
    <property type="entry name" value="VRR_NUC"/>
    <property type="match status" value="1"/>
</dbReference>
<organism evidence="5 6">
    <name type="scientific">Aphanizomenon flos-aquae WA102</name>
    <dbReference type="NCBI Taxonomy" id="1710896"/>
    <lineage>
        <taxon>Bacteria</taxon>
        <taxon>Bacillati</taxon>
        <taxon>Cyanobacteriota</taxon>
        <taxon>Cyanophyceae</taxon>
        <taxon>Nostocales</taxon>
        <taxon>Aphanizomenonaceae</taxon>
        <taxon>Aphanizomenon</taxon>
    </lineage>
</organism>
<evidence type="ECO:0000256" key="3">
    <source>
        <dbReference type="ARBA" id="ARBA00022801"/>
    </source>
</evidence>
<dbReference type="Proteomes" id="UP000092093">
    <property type="component" value="Unassembled WGS sequence"/>
</dbReference>
<evidence type="ECO:0000313" key="6">
    <source>
        <dbReference type="Proteomes" id="UP000092093"/>
    </source>
</evidence>
<reference evidence="5 6" key="1">
    <citation type="submission" date="2015-09" db="EMBL/GenBank/DDBJ databases">
        <title>Aphanizomenon flos-aquae WA102.</title>
        <authorList>
            <person name="Driscoll C."/>
        </authorList>
    </citation>
    <scope>NUCLEOTIDE SEQUENCE [LARGE SCALE GENOMIC DNA]</scope>
    <source>
        <strain evidence="5">WA102</strain>
    </source>
</reference>
<dbReference type="InterPro" id="IPR014883">
    <property type="entry name" value="VRR_NUC"/>
</dbReference>
<dbReference type="EMBL" id="LJOW01000036">
    <property type="protein sequence ID" value="OBQ43972.1"/>
    <property type="molecule type" value="Genomic_DNA"/>
</dbReference>
<dbReference type="GO" id="GO:0004518">
    <property type="term" value="F:nuclease activity"/>
    <property type="evidence" value="ECO:0007669"/>
    <property type="project" value="UniProtKB-KW"/>
</dbReference>
<keyword evidence="2" id="KW-0540">Nuclease</keyword>
<protein>
    <recommendedName>
        <fullName evidence="4">VRR-NUC domain-containing protein</fullName>
    </recommendedName>
</protein>
<feature type="domain" description="VRR-NUC" evidence="4">
    <location>
        <begin position="39"/>
        <end position="90"/>
    </location>
</feature>
<dbReference type="GO" id="GO:0016788">
    <property type="term" value="F:hydrolase activity, acting on ester bonds"/>
    <property type="evidence" value="ECO:0007669"/>
    <property type="project" value="InterPro"/>
</dbReference>
<accession>A0A1B7X3P3</accession>
<evidence type="ECO:0000313" key="5">
    <source>
        <dbReference type="EMBL" id="OBQ43972.1"/>
    </source>
</evidence>
<evidence type="ECO:0000256" key="2">
    <source>
        <dbReference type="ARBA" id="ARBA00022722"/>
    </source>
</evidence>
<proteinExistence type="predicted"/>
<gene>
    <name evidence="5" type="ORF">AN484_09515</name>
</gene>
<evidence type="ECO:0000259" key="4">
    <source>
        <dbReference type="Pfam" id="PF08774"/>
    </source>
</evidence>